<sequence>MKNLENIKLTDEFKQFCDIFDFTPENVIQAFVDKVDIAAYMCFPLDPDRWANLFMMEYLIKYTDSEGVLQAYFEFGEKWAMIMRAGEKDALEKTKKLLADWHKSVLEDRINQIMMGDDDKLQK</sequence>
<dbReference type="EMBL" id="JBHUPE010000003">
    <property type="protein sequence ID" value="MFD2903209.1"/>
    <property type="molecule type" value="Genomic_DNA"/>
</dbReference>
<dbReference type="RefSeq" id="WP_380918502.1">
    <property type="nucleotide sequence ID" value="NZ_JBHUPE010000003.1"/>
</dbReference>
<dbReference type="Proteomes" id="UP001597509">
    <property type="component" value="Unassembled WGS sequence"/>
</dbReference>
<gene>
    <name evidence="1" type="ORF">ACFS6I_04695</name>
</gene>
<evidence type="ECO:0000313" key="1">
    <source>
        <dbReference type="EMBL" id="MFD2903209.1"/>
    </source>
</evidence>
<comment type="caution">
    <text evidence="1">The sequence shown here is derived from an EMBL/GenBank/DDBJ whole genome shotgun (WGS) entry which is preliminary data.</text>
</comment>
<name>A0ABW5YRX9_9SPHI</name>
<reference evidence="2" key="1">
    <citation type="journal article" date="2019" name="Int. J. Syst. Evol. Microbiol.">
        <title>The Global Catalogue of Microorganisms (GCM) 10K type strain sequencing project: providing services to taxonomists for standard genome sequencing and annotation.</title>
        <authorList>
            <consortium name="The Broad Institute Genomics Platform"/>
            <consortium name="The Broad Institute Genome Sequencing Center for Infectious Disease"/>
            <person name="Wu L."/>
            <person name="Ma J."/>
        </authorList>
    </citation>
    <scope>NUCLEOTIDE SEQUENCE [LARGE SCALE GENOMIC DNA]</scope>
    <source>
        <strain evidence="2">KCTC 22209</strain>
    </source>
</reference>
<proteinExistence type="predicted"/>
<organism evidence="1 2">
    <name type="scientific">Sphingobacterium anhuiense</name>
    <dbReference type="NCBI Taxonomy" id="493780"/>
    <lineage>
        <taxon>Bacteria</taxon>
        <taxon>Pseudomonadati</taxon>
        <taxon>Bacteroidota</taxon>
        <taxon>Sphingobacteriia</taxon>
        <taxon>Sphingobacteriales</taxon>
        <taxon>Sphingobacteriaceae</taxon>
        <taxon>Sphingobacterium</taxon>
    </lineage>
</organism>
<keyword evidence="2" id="KW-1185">Reference proteome</keyword>
<evidence type="ECO:0000313" key="2">
    <source>
        <dbReference type="Proteomes" id="UP001597509"/>
    </source>
</evidence>
<accession>A0ABW5YRX9</accession>
<protein>
    <submittedName>
        <fullName evidence="1">Uncharacterized protein</fullName>
    </submittedName>
</protein>